<dbReference type="InterPro" id="IPR000467">
    <property type="entry name" value="G_patch_dom"/>
</dbReference>
<dbReference type="InterPro" id="IPR039146">
    <property type="entry name" value="GPANK1"/>
</dbReference>
<evidence type="ECO:0000256" key="1">
    <source>
        <dbReference type="PROSITE-ProRule" id="PRU00023"/>
    </source>
</evidence>
<feature type="coiled-coil region" evidence="2">
    <location>
        <begin position="332"/>
        <end position="359"/>
    </location>
</feature>
<dbReference type="SMART" id="SM00248">
    <property type="entry name" value="ANK"/>
    <property type="match status" value="2"/>
</dbReference>
<organism evidence="5 6">
    <name type="scientific">Halocaridina rubra</name>
    <name type="common">Hawaiian red shrimp</name>
    <dbReference type="NCBI Taxonomy" id="373956"/>
    <lineage>
        <taxon>Eukaryota</taxon>
        <taxon>Metazoa</taxon>
        <taxon>Ecdysozoa</taxon>
        <taxon>Arthropoda</taxon>
        <taxon>Crustacea</taxon>
        <taxon>Multicrustacea</taxon>
        <taxon>Malacostraca</taxon>
        <taxon>Eumalacostraca</taxon>
        <taxon>Eucarida</taxon>
        <taxon>Decapoda</taxon>
        <taxon>Pleocyemata</taxon>
        <taxon>Caridea</taxon>
        <taxon>Atyoidea</taxon>
        <taxon>Atyidae</taxon>
        <taxon>Halocaridina</taxon>
    </lineage>
</organism>
<sequence>MENQPHPHWKATASAHLKWKQFVRASDKEVNSSEDVNYSFTSSLTGEEAMRLYKDIVKEGGAEYSSNQEQSSNSQENLDASPSMCAERDNITVEPVLRHNARDMYKAMKYAQNNSTAALSKMLMNGFSVNAKDEHGWSLLMVAACAGSVDVVNLLLRNKAKTGIRDAKGNTAIYLATLKGHTNIVEAIISAQKNKFSSLSIESSLPITLEERFEEFFCNICNQTVKESTKIQHETSIIHQFNVGSSSNKTVYGISPSNKGYQLLVNQGWDTEQGLGLESSGSKFPVKTILKQNREGFGRPSSEKAKITHFGPGDENAIKGCSSKRIVRQKILNRRELNRQRVKDRKKELMAQLACVELEGN</sequence>
<dbReference type="InterPro" id="IPR002110">
    <property type="entry name" value="Ankyrin_rpt"/>
</dbReference>
<comment type="caution">
    <text evidence="5">The sequence shown here is derived from an EMBL/GenBank/DDBJ whole genome shotgun (WGS) entry which is preliminary data.</text>
</comment>
<dbReference type="PROSITE" id="PS50088">
    <property type="entry name" value="ANK_REPEAT"/>
    <property type="match status" value="1"/>
</dbReference>
<dbReference type="Gene3D" id="1.25.40.20">
    <property type="entry name" value="Ankyrin repeat-containing domain"/>
    <property type="match status" value="1"/>
</dbReference>
<evidence type="ECO:0000313" key="6">
    <source>
        <dbReference type="Proteomes" id="UP001381693"/>
    </source>
</evidence>
<dbReference type="PROSITE" id="PS50174">
    <property type="entry name" value="G_PATCH"/>
    <property type="match status" value="1"/>
</dbReference>
<gene>
    <name evidence="5" type="ORF">SK128_000728</name>
</gene>
<feature type="compositionally biased region" description="Low complexity" evidence="3">
    <location>
        <begin position="63"/>
        <end position="77"/>
    </location>
</feature>
<reference evidence="5 6" key="1">
    <citation type="submission" date="2023-11" db="EMBL/GenBank/DDBJ databases">
        <title>Halocaridina rubra genome assembly.</title>
        <authorList>
            <person name="Smith C."/>
        </authorList>
    </citation>
    <scope>NUCLEOTIDE SEQUENCE [LARGE SCALE GENOMIC DNA]</scope>
    <source>
        <strain evidence="5">EP-1</strain>
        <tissue evidence="5">Whole</tissue>
    </source>
</reference>
<dbReference type="GO" id="GO:0003676">
    <property type="term" value="F:nucleic acid binding"/>
    <property type="evidence" value="ECO:0007669"/>
    <property type="project" value="InterPro"/>
</dbReference>
<evidence type="ECO:0000259" key="4">
    <source>
        <dbReference type="PROSITE" id="PS50174"/>
    </source>
</evidence>
<dbReference type="PANTHER" id="PTHR20923:SF1">
    <property type="entry name" value="G PATCH DOMAIN AND ANKYRIN REPEAT-CONTAINING PROTEIN 1"/>
    <property type="match status" value="1"/>
</dbReference>
<dbReference type="Pfam" id="PF12796">
    <property type="entry name" value="Ank_2"/>
    <property type="match status" value="1"/>
</dbReference>
<evidence type="ECO:0000256" key="3">
    <source>
        <dbReference type="SAM" id="MobiDB-lite"/>
    </source>
</evidence>
<name>A0AAN8XKT4_HALRR</name>
<feature type="repeat" description="ANK" evidence="1">
    <location>
        <begin position="135"/>
        <end position="167"/>
    </location>
</feature>
<keyword evidence="1" id="KW-0040">ANK repeat</keyword>
<dbReference type="SUPFAM" id="SSF48403">
    <property type="entry name" value="Ankyrin repeat"/>
    <property type="match status" value="1"/>
</dbReference>
<evidence type="ECO:0000313" key="5">
    <source>
        <dbReference type="EMBL" id="KAK7080059.1"/>
    </source>
</evidence>
<keyword evidence="6" id="KW-1185">Reference proteome</keyword>
<accession>A0AAN8XKT4</accession>
<feature type="region of interest" description="Disordered" evidence="3">
    <location>
        <begin position="62"/>
        <end position="82"/>
    </location>
</feature>
<dbReference type="Pfam" id="PF01585">
    <property type="entry name" value="G-patch"/>
    <property type="match status" value="1"/>
</dbReference>
<feature type="domain" description="G-patch" evidence="4">
    <location>
        <begin position="256"/>
        <end position="302"/>
    </location>
</feature>
<protein>
    <recommendedName>
        <fullName evidence="4">G-patch domain-containing protein</fullName>
    </recommendedName>
</protein>
<evidence type="ECO:0000256" key="2">
    <source>
        <dbReference type="SAM" id="Coils"/>
    </source>
</evidence>
<dbReference type="EMBL" id="JAXCGZ010006155">
    <property type="protein sequence ID" value="KAK7080059.1"/>
    <property type="molecule type" value="Genomic_DNA"/>
</dbReference>
<dbReference type="Proteomes" id="UP001381693">
    <property type="component" value="Unassembled WGS sequence"/>
</dbReference>
<proteinExistence type="predicted"/>
<dbReference type="InterPro" id="IPR036770">
    <property type="entry name" value="Ankyrin_rpt-contain_sf"/>
</dbReference>
<dbReference type="SMART" id="SM00443">
    <property type="entry name" value="G_patch"/>
    <property type="match status" value="1"/>
</dbReference>
<dbReference type="AlphaFoldDB" id="A0AAN8XKT4"/>
<keyword evidence="2" id="KW-0175">Coiled coil</keyword>
<dbReference type="PANTHER" id="PTHR20923">
    <property type="entry name" value="BAT4 PROTEIN-RELATED"/>
    <property type="match status" value="1"/>
</dbReference>